<keyword evidence="7 9" id="KW-0234">DNA repair</keyword>
<dbReference type="InterPro" id="IPR016151">
    <property type="entry name" value="DNA_mismatch_repair_MutS_N"/>
</dbReference>
<dbReference type="Pfam" id="PF00488">
    <property type="entry name" value="MutS_V"/>
    <property type="match status" value="1"/>
</dbReference>
<dbReference type="PANTHER" id="PTHR11361">
    <property type="entry name" value="DNA MISMATCH REPAIR PROTEIN MUTS FAMILY MEMBER"/>
    <property type="match status" value="1"/>
</dbReference>
<dbReference type="CDD" id="cd03284">
    <property type="entry name" value="ABC_MutS1"/>
    <property type="match status" value="1"/>
</dbReference>
<dbReference type="GO" id="GO:0005829">
    <property type="term" value="C:cytosol"/>
    <property type="evidence" value="ECO:0007669"/>
    <property type="project" value="TreeGrafter"/>
</dbReference>
<evidence type="ECO:0000256" key="2">
    <source>
        <dbReference type="ARBA" id="ARBA00021982"/>
    </source>
</evidence>
<keyword evidence="4 9" id="KW-0227">DNA damage</keyword>
<dbReference type="InterPro" id="IPR045076">
    <property type="entry name" value="MutS"/>
</dbReference>
<dbReference type="NCBIfam" id="NF003810">
    <property type="entry name" value="PRK05399.1"/>
    <property type="match status" value="1"/>
</dbReference>
<dbReference type="NCBIfam" id="TIGR01070">
    <property type="entry name" value="mutS1"/>
    <property type="match status" value="1"/>
</dbReference>
<dbReference type="SMART" id="SM00534">
    <property type="entry name" value="MUTSac"/>
    <property type="match status" value="1"/>
</dbReference>
<comment type="similarity">
    <text evidence="1 9 10">Belongs to the DNA mismatch repair MutS family.</text>
</comment>
<keyword evidence="14" id="KW-1185">Reference proteome</keyword>
<dbReference type="EMBL" id="CP003789">
    <property type="protein sequence ID" value="AGA65305.1"/>
    <property type="molecule type" value="Genomic_DNA"/>
</dbReference>
<evidence type="ECO:0000313" key="13">
    <source>
        <dbReference type="EMBL" id="AGA65305.1"/>
    </source>
</evidence>
<dbReference type="Pfam" id="PF05192">
    <property type="entry name" value="MutS_III"/>
    <property type="match status" value="1"/>
</dbReference>
<protein>
    <recommendedName>
        <fullName evidence="2 9">DNA mismatch repair protein MutS</fullName>
    </recommendedName>
</protein>
<dbReference type="InterPro" id="IPR036187">
    <property type="entry name" value="DNA_mismatch_repair_MutS_sf"/>
</dbReference>
<dbReference type="InterPro" id="IPR000432">
    <property type="entry name" value="DNA_mismatch_repair_MutS_C"/>
</dbReference>
<dbReference type="SUPFAM" id="SSF53150">
    <property type="entry name" value="DNA repair protein MutS, domain II"/>
    <property type="match status" value="1"/>
</dbReference>
<dbReference type="FunFam" id="3.40.50.300:FF:000870">
    <property type="entry name" value="MutS protein homolog 4"/>
    <property type="match status" value="1"/>
</dbReference>
<dbReference type="GO" id="GO:0030983">
    <property type="term" value="F:mismatched DNA binding"/>
    <property type="evidence" value="ECO:0007669"/>
    <property type="project" value="InterPro"/>
</dbReference>
<dbReference type="Gene3D" id="3.40.50.300">
    <property type="entry name" value="P-loop containing nucleotide triphosphate hydrolases"/>
    <property type="match status" value="1"/>
</dbReference>
<dbReference type="SUPFAM" id="SSF52540">
    <property type="entry name" value="P-loop containing nucleoside triphosphate hydrolases"/>
    <property type="match status" value="1"/>
</dbReference>
<accession>L0EWR5</accession>
<evidence type="ECO:0000256" key="4">
    <source>
        <dbReference type="ARBA" id="ARBA00022763"/>
    </source>
</evidence>
<dbReference type="Pfam" id="PF05190">
    <property type="entry name" value="MutS_IV"/>
    <property type="match status" value="1"/>
</dbReference>
<dbReference type="FunFam" id="3.40.1170.10:FF:000001">
    <property type="entry name" value="DNA mismatch repair protein MutS"/>
    <property type="match status" value="1"/>
</dbReference>
<dbReference type="Gene3D" id="6.10.140.430">
    <property type="match status" value="1"/>
</dbReference>
<dbReference type="Gene3D" id="3.40.1170.10">
    <property type="entry name" value="DNA repair protein MutS, domain I"/>
    <property type="match status" value="1"/>
</dbReference>
<dbReference type="InterPro" id="IPR007695">
    <property type="entry name" value="DNA_mismatch_repair_MutS-lik_N"/>
</dbReference>
<feature type="coiled-coil region" evidence="11">
    <location>
        <begin position="534"/>
        <end position="561"/>
    </location>
</feature>
<feature type="binding site" evidence="9">
    <location>
        <begin position="658"/>
        <end position="665"/>
    </location>
    <ligand>
        <name>ATP</name>
        <dbReference type="ChEBI" id="CHEBI:30616"/>
    </ligand>
</feature>
<dbReference type="SMART" id="SM00533">
    <property type="entry name" value="MUTSd"/>
    <property type="match status" value="1"/>
</dbReference>
<dbReference type="PROSITE" id="PS00486">
    <property type="entry name" value="DNA_MISMATCH_REPAIR_2"/>
    <property type="match status" value="1"/>
</dbReference>
<dbReference type="Gene3D" id="3.30.420.110">
    <property type="entry name" value="MutS, connector domain"/>
    <property type="match status" value="1"/>
</dbReference>
<dbReference type="PATRIC" id="fig|1215343.11.peg.1356"/>
<evidence type="ECO:0000256" key="5">
    <source>
        <dbReference type="ARBA" id="ARBA00022840"/>
    </source>
</evidence>
<evidence type="ECO:0000256" key="9">
    <source>
        <dbReference type="HAMAP-Rule" id="MF_00096"/>
    </source>
</evidence>
<dbReference type="GO" id="GO:0006298">
    <property type="term" value="P:mismatch repair"/>
    <property type="evidence" value="ECO:0007669"/>
    <property type="project" value="UniProtKB-UniRule"/>
</dbReference>
<keyword evidence="6 9" id="KW-0238">DNA-binding</keyword>
<dbReference type="InterPro" id="IPR017261">
    <property type="entry name" value="DNA_mismatch_repair_MutS/MSH"/>
</dbReference>
<sequence length="904" mass="100472">MYETHPLLENSSKTKSLYSEESRVSATPMIQQYIEIKSANPDSLLFYRMGEFYELFFDDALEASRSLGIALTKRGQHLGQDIPMCGVPVHTADDYLQKLITLGYRVAVCEQTEDPAEAKKRGAKSVVRRDVVRLVTPGTLTEEKLLSPADSNYLMALARVRGNWAISWIDISTGIFRLSETSRENLLADISRNDPHEIIVSDTLFSIAELKPIFDTLGRIVVPQPAVFFDSALAQDRIASYYGVKTLDSFGVFSIAEITAAAAAIAYIEKTQISRRPVLKKPEHQKSSSTLFIDPATRTNLELTRTLSGSRDGSLLKTINFCITGSGSRLLAERLASPLTDPKEIDIRLDSIEFFLNNPLIIPKLQEILSSSSDIARALSRLALGRGGPRDIGTIRTGIHSGKATAHLLNGIKIPNELQNAIHTLEMLPSSLEMSLSTMMADDLPLLKRDGGFIRDGADPDLDQARLLRDTSRRIIASLQLQYIEETAIKSLKIKYNNVLGYFIEITSNHSETLTATKEAKARFIHRQTMANVMRFTTLELADLESQIANAADRALSIELETFETLSQSIVDNADILTEAAYALSVIDVSIALAQLSKEQNYCRPMIDNSKKFIIKDGRHPVIEQKLHCQLSRPFIANDCDLSSSLGEDSSNIWLLTGPNMGGKSTFLRQNALIIIMAQMGSYVPATSAHIGIVDRLFSRVGAADDLARGRSTFMVEMIETATILNQATDRSFVILDEIGRGTSTFDGLSIAWAAIEHLHEINFCRGLLATHFHELTTISEQLSRIKNVTLKVQVSNGDIIFLHEIGPGIANHSYGIQVAKLAGLPLSTIDRAYHILEKLKETYSKIYSGTDFIDDIHLFKYKKLNQKEDESSKILKIIQQLNLDEMTPRDALEMLYKIKTSLK</sequence>
<dbReference type="Pfam" id="PF05188">
    <property type="entry name" value="MutS_II"/>
    <property type="match status" value="1"/>
</dbReference>
<organism evidence="13 14">
    <name type="scientific">Liberibacter crescens (strain BT-1)</name>
    <dbReference type="NCBI Taxonomy" id="1215343"/>
    <lineage>
        <taxon>Bacteria</taxon>
        <taxon>Pseudomonadati</taxon>
        <taxon>Pseudomonadota</taxon>
        <taxon>Alphaproteobacteria</taxon>
        <taxon>Hyphomicrobiales</taxon>
        <taxon>Rhizobiaceae</taxon>
        <taxon>Liberibacter</taxon>
    </lineage>
</organism>
<dbReference type="SUPFAM" id="SSF48334">
    <property type="entry name" value="DNA repair protein MutS, domain III"/>
    <property type="match status" value="1"/>
</dbReference>
<evidence type="ECO:0000256" key="3">
    <source>
        <dbReference type="ARBA" id="ARBA00022741"/>
    </source>
</evidence>
<keyword evidence="11" id="KW-0175">Coiled coil</keyword>
<reference evidence="13 14" key="1">
    <citation type="journal article" date="2012" name="Stand. Genomic Sci.">
        <title>Complete genome sequence of Liberibacter crescens BT-1.</title>
        <authorList>
            <person name="Leonard M.T."/>
            <person name="Fagen J.R."/>
            <person name="Davis-Richardson A.G."/>
            <person name="Davis M.J."/>
            <person name="Triplett E.W."/>
        </authorList>
    </citation>
    <scope>NUCLEOTIDE SEQUENCE [LARGE SCALE GENOMIC DNA]</scope>
    <source>
        <strain evidence="13 14">BT-1</strain>
    </source>
</reference>
<keyword evidence="5 9" id="KW-0067">ATP-binding</keyword>
<dbReference type="HAMAP" id="MF_00096">
    <property type="entry name" value="MutS"/>
    <property type="match status" value="1"/>
</dbReference>
<dbReference type="AlphaFoldDB" id="L0EWR5"/>
<dbReference type="RefSeq" id="WP_015273730.1">
    <property type="nucleotide sequence ID" value="NC_019907.1"/>
</dbReference>
<dbReference type="Proteomes" id="UP000010799">
    <property type="component" value="Chromosome"/>
</dbReference>
<dbReference type="InterPro" id="IPR005748">
    <property type="entry name" value="DNA_mismatch_repair_MutS"/>
</dbReference>
<evidence type="ECO:0000256" key="7">
    <source>
        <dbReference type="ARBA" id="ARBA00023204"/>
    </source>
</evidence>
<dbReference type="InterPro" id="IPR027417">
    <property type="entry name" value="P-loop_NTPase"/>
</dbReference>
<feature type="domain" description="DNA mismatch repair proteins mutS family" evidence="12">
    <location>
        <begin position="732"/>
        <end position="748"/>
    </location>
</feature>
<dbReference type="PIRSF" id="PIRSF037677">
    <property type="entry name" value="DNA_mis_repair_Msh6"/>
    <property type="match status" value="1"/>
</dbReference>
<dbReference type="KEGG" id="lcc:B488_13130"/>
<dbReference type="InterPro" id="IPR007860">
    <property type="entry name" value="DNA_mmatch_repair_MutS_con_dom"/>
</dbReference>
<dbReference type="Pfam" id="PF01624">
    <property type="entry name" value="MutS_I"/>
    <property type="match status" value="1"/>
</dbReference>
<name>L0EWR5_LIBCB</name>
<dbReference type="HOGENOM" id="CLU_002472_3_1_5"/>
<keyword evidence="3 9" id="KW-0547">Nucleotide-binding</keyword>
<gene>
    <name evidence="9" type="primary">mutS</name>
    <name evidence="13" type="ordered locus">B488_13130</name>
</gene>
<evidence type="ECO:0000259" key="12">
    <source>
        <dbReference type="PROSITE" id="PS00486"/>
    </source>
</evidence>
<dbReference type="GO" id="GO:0140664">
    <property type="term" value="F:ATP-dependent DNA damage sensor activity"/>
    <property type="evidence" value="ECO:0007669"/>
    <property type="project" value="InterPro"/>
</dbReference>
<dbReference type="GO" id="GO:0005524">
    <property type="term" value="F:ATP binding"/>
    <property type="evidence" value="ECO:0007669"/>
    <property type="project" value="UniProtKB-UniRule"/>
</dbReference>
<evidence type="ECO:0000256" key="10">
    <source>
        <dbReference type="RuleBase" id="RU003756"/>
    </source>
</evidence>
<dbReference type="GO" id="GO:0003684">
    <property type="term" value="F:damaged DNA binding"/>
    <property type="evidence" value="ECO:0007669"/>
    <property type="project" value="UniProtKB-UniRule"/>
</dbReference>
<dbReference type="eggNOG" id="COG0249">
    <property type="taxonomic scope" value="Bacteria"/>
</dbReference>
<dbReference type="InterPro" id="IPR007696">
    <property type="entry name" value="DNA_mismatch_repair_MutS_core"/>
</dbReference>
<evidence type="ECO:0000256" key="6">
    <source>
        <dbReference type="ARBA" id="ARBA00023125"/>
    </source>
</evidence>
<evidence type="ECO:0000256" key="11">
    <source>
        <dbReference type="SAM" id="Coils"/>
    </source>
</evidence>
<evidence type="ECO:0000256" key="8">
    <source>
        <dbReference type="ARBA" id="ARBA00024647"/>
    </source>
</evidence>
<dbReference type="InterPro" id="IPR036678">
    <property type="entry name" value="MutS_con_dom_sf"/>
</dbReference>
<dbReference type="InterPro" id="IPR007861">
    <property type="entry name" value="DNA_mismatch_repair_MutS_clamp"/>
</dbReference>
<dbReference type="Gene3D" id="1.10.1420.10">
    <property type="match status" value="2"/>
</dbReference>
<evidence type="ECO:0000256" key="1">
    <source>
        <dbReference type="ARBA" id="ARBA00006271"/>
    </source>
</evidence>
<dbReference type="STRING" id="1215343.B488_13130"/>
<dbReference type="SUPFAM" id="SSF55271">
    <property type="entry name" value="DNA repair protein MutS, domain I"/>
    <property type="match status" value="1"/>
</dbReference>
<comment type="function">
    <text evidence="8 9">This protein is involved in the repair of mismatches in DNA. It is possible that it carries out the mismatch recognition step. This protein has a weak ATPase activity.</text>
</comment>
<dbReference type="PANTHER" id="PTHR11361:SF34">
    <property type="entry name" value="DNA MISMATCH REPAIR PROTEIN MSH1, MITOCHONDRIAL"/>
    <property type="match status" value="1"/>
</dbReference>
<evidence type="ECO:0000313" key="14">
    <source>
        <dbReference type="Proteomes" id="UP000010799"/>
    </source>
</evidence>
<proteinExistence type="inferred from homology"/>